<comment type="caution">
    <text evidence="7">The sequence shown here is derived from an EMBL/GenBank/DDBJ whole genome shotgun (WGS) entry which is preliminary data.</text>
</comment>
<keyword evidence="5" id="KW-0067">ATP-binding</keyword>
<dbReference type="Gene3D" id="3.30.420.40">
    <property type="match status" value="1"/>
</dbReference>
<dbReference type="EMBL" id="AFCE01000137">
    <property type="protein sequence ID" value="EGL82842.1"/>
    <property type="molecule type" value="Genomic_DNA"/>
</dbReference>
<dbReference type="PANTHER" id="PTHR10196:SF69">
    <property type="entry name" value="GLYCEROL KINASE"/>
    <property type="match status" value="1"/>
</dbReference>
<gene>
    <name evidence="7" type="ORF">CathTA2_1666</name>
</gene>
<proteinExistence type="inferred from homology"/>
<dbReference type="GO" id="GO:0005829">
    <property type="term" value="C:cytosol"/>
    <property type="evidence" value="ECO:0007669"/>
    <property type="project" value="TreeGrafter"/>
</dbReference>
<keyword evidence="2" id="KW-0808">Transferase</keyword>
<evidence type="ECO:0000256" key="4">
    <source>
        <dbReference type="ARBA" id="ARBA00022777"/>
    </source>
</evidence>
<comment type="similarity">
    <text evidence="1">Belongs to the FGGY kinase family.</text>
</comment>
<accession>F5L766</accession>
<evidence type="ECO:0000256" key="3">
    <source>
        <dbReference type="ARBA" id="ARBA00022741"/>
    </source>
</evidence>
<dbReference type="PANTHER" id="PTHR10196">
    <property type="entry name" value="SUGAR KINASE"/>
    <property type="match status" value="1"/>
</dbReference>
<feature type="domain" description="Carbohydrate kinase FGGY C-terminal" evidence="6">
    <location>
        <begin position="2"/>
        <end position="65"/>
    </location>
</feature>
<evidence type="ECO:0000256" key="2">
    <source>
        <dbReference type="ARBA" id="ARBA00022679"/>
    </source>
</evidence>
<dbReference type="InterPro" id="IPR018485">
    <property type="entry name" value="FGGY_C"/>
</dbReference>
<evidence type="ECO:0000259" key="6">
    <source>
        <dbReference type="Pfam" id="PF02782"/>
    </source>
</evidence>
<evidence type="ECO:0000313" key="7">
    <source>
        <dbReference type="EMBL" id="EGL82842.1"/>
    </source>
</evidence>
<evidence type="ECO:0000313" key="8">
    <source>
        <dbReference type="Proteomes" id="UP000010716"/>
    </source>
</evidence>
<organism evidence="7 8">
    <name type="scientific">Caldalkalibacillus thermarum (strain TA2.A1)</name>
    <dbReference type="NCBI Taxonomy" id="986075"/>
    <lineage>
        <taxon>Bacteria</taxon>
        <taxon>Bacillati</taxon>
        <taxon>Bacillota</taxon>
        <taxon>Bacilli</taxon>
        <taxon>Bacillales</taxon>
        <taxon>Bacillaceae</taxon>
        <taxon>Caldalkalibacillus</taxon>
    </lineage>
</organism>
<dbReference type="Proteomes" id="UP000010716">
    <property type="component" value="Unassembled WGS sequence"/>
</dbReference>
<dbReference type="Pfam" id="PF02782">
    <property type="entry name" value="FGGY_C"/>
    <property type="match status" value="1"/>
</dbReference>
<evidence type="ECO:0000256" key="1">
    <source>
        <dbReference type="ARBA" id="ARBA00009156"/>
    </source>
</evidence>
<keyword evidence="3" id="KW-0547">Nucleotide-binding</keyword>
<dbReference type="SUPFAM" id="SSF53067">
    <property type="entry name" value="Actin-like ATPase domain"/>
    <property type="match status" value="1"/>
</dbReference>
<dbReference type="GO" id="GO:0019563">
    <property type="term" value="P:glycerol catabolic process"/>
    <property type="evidence" value="ECO:0007669"/>
    <property type="project" value="TreeGrafter"/>
</dbReference>
<dbReference type="GO" id="GO:0004370">
    <property type="term" value="F:glycerol kinase activity"/>
    <property type="evidence" value="ECO:0007669"/>
    <property type="project" value="TreeGrafter"/>
</dbReference>
<sequence length="114" mass="12919">MAYQTKDVLDAMQKDAGLKLKTLKVDGGAVTNNFLMQFQADILGVNVERPKVTETTALGAAYLAGLEVGFWNKDEIIHNAQLDTTFQPHMSAEKRDTLYKKWQKAVKRTMNWEK</sequence>
<dbReference type="InterPro" id="IPR043129">
    <property type="entry name" value="ATPase_NBD"/>
</dbReference>
<evidence type="ECO:0000256" key="5">
    <source>
        <dbReference type="ARBA" id="ARBA00022840"/>
    </source>
</evidence>
<dbReference type="eggNOG" id="COG0554">
    <property type="taxonomic scope" value="Bacteria"/>
</dbReference>
<protein>
    <submittedName>
        <fullName evidence="7">Carbohydrate kinase, FGGY</fullName>
    </submittedName>
</protein>
<dbReference type="AlphaFoldDB" id="F5L766"/>
<dbReference type="GO" id="GO:0005524">
    <property type="term" value="F:ATP binding"/>
    <property type="evidence" value="ECO:0007669"/>
    <property type="project" value="UniProtKB-KW"/>
</dbReference>
<name>F5L766_CALTT</name>
<reference evidence="7 8" key="1">
    <citation type="journal article" date="2011" name="J. Bacteriol.">
        <title>Draft genome sequence of the thermoalkaliphilic Caldalkalibacillus thermarum strain TA2.A1.</title>
        <authorList>
            <person name="Kalamorz F."/>
            <person name="Keis S."/>
            <person name="McMillan D.G."/>
            <person name="Olsson K."/>
            <person name="Stanton J.A."/>
            <person name="Stockwell P."/>
            <person name="Black M.A."/>
            <person name="Klingeman D.M."/>
            <person name="Land M.L."/>
            <person name="Han C.S."/>
            <person name="Martin S.L."/>
            <person name="Becher S.A."/>
            <person name="Peddie C.J."/>
            <person name="Morgan H.W."/>
            <person name="Matthies D."/>
            <person name="Preiss L."/>
            <person name="Meier T."/>
            <person name="Brown S.D."/>
            <person name="Cook G.M."/>
        </authorList>
    </citation>
    <scope>NUCLEOTIDE SEQUENCE [LARGE SCALE GENOMIC DNA]</scope>
    <source>
        <strain evidence="7 8">TA2.A1</strain>
    </source>
</reference>
<keyword evidence="4 7" id="KW-0418">Kinase</keyword>